<name>A0A2P2P921_RHIMU</name>
<dbReference type="AlphaFoldDB" id="A0A2P2P921"/>
<dbReference type="EMBL" id="GGEC01070738">
    <property type="protein sequence ID" value="MBX51222.1"/>
    <property type="molecule type" value="Transcribed_RNA"/>
</dbReference>
<organism evidence="1">
    <name type="scientific">Rhizophora mucronata</name>
    <name type="common">Asiatic mangrove</name>
    <dbReference type="NCBI Taxonomy" id="61149"/>
    <lineage>
        <taxon>Eukaryota</taxon>
        <taxon>Viridiplantae</taxon>
        <taxon>Streptophyta</taxon>
        <taxon>Embryophyta</taxon>
        <taxon>Tracheophyta</taxon>
        <taxon>Spermatophyta</taxon>
        <taxon>Magnoliopsida</taxon>
        <taxon>eudicotyledons</taxon>
        <taxon>Gunneridae</taxon>
        <taxon>Pentapetalae</taxon>
        <taxon>rosids</taxon>
        <taxon>fabids</taxon>
        <taxon>Malpighiales</taxon>
        <taxon>Rhizophoraceae</taxon>
        <taxon>Rhizophora</taxon>
    </lineage>
</organism>
<sequence>MSSKHIHILSNMNWSPKTYYNMMTNTTSRYVESLA</sequence>
<accession>A0A2P2P921</accession>
<protein>
    <submittedName>
        <fullName evidence="1">Uncharacterized protein</fullName>
    </submittedName>
</protein>
<evidence type="ECO:0000313" key="1">
    <source>
        <dbReference type="EMBL" id="MBX51222.1"/>
    </source>
</evidence>
<reference evidence="1" key="1">
    <citation type="submission" date="2018-02" db="EMBL/GenBank/DDBJ databases">
        <title>Rhizophora mucronata_Transcriptome.</title>
        <authorList>
            <person name="Meera S.P."/>
            <person name="Sreeshan A."/>
            <person name="Augustine A."/>
        </authorList>
    </citation>
    <scope>NUCLEOTIDE SEQUENCE</scope>
    <source>
        <tissue evidence="1">Leaf</tissue>
    </source>
</reference>
<proteinExistence type="predicted"/>